<dbReference type="InParanoid" id="B8CFG2"/>
<dbReference type="GeneID" id="7443859"/>
<dbReference type="GO" id="GO:0031418">
    <property type="term" value="F:L-ascorbic acid binding"/>
    <property type="evidence" value="ECO:0007669"/>
    <property type="project" value="UniProtKB-KW"/>
</dbReference>
<dbReference type="InterPro" id="IPR044862">
    <property type="entry name" value="Pro_4_hyd_alph_FE2OG_OXY"/>
</dbReference>
<keyword evidence="1" id="KW-0847">Vitamin C</keyword>
<dbReference type="Gene3D" id="2.60.120.620">
    <property type="entry name" value="q2cbj1_9rhob like domain"/>
    <property type="match status" value="1"/>
</dbReference>
<protein>
    <recommendedName>
        <fullName evidence="2">Fe2OG dioxygenase domain-containing protein</fullName>
    </recommendedName>
</protein>
<evidence type="ECO:0000256" key="1">
    <source>
        <dbReference type="ARBA" id="ARBA00022896"/>
    </source>
</evidence>
<dbReference type="HOGENOM" id="CLU_1528232_0_0_1"/>
<dbReference type="EMBL" id="CM000653">
    <property type="protein sequence ID" value="EED87794.1"/>
    <property type="molecule type" value="Genomic_DNA"/>
</dbReference>
<dbReference type="Proteomes" id="UP000001449">
    <property type="component" value="Chromosome 22"/>
</dbReference>
<dbReference type="PANTHER" id="PTHR12907:SF26">
    <property type="entry name" value="HIF PROLYL HYDROXYLASE, ISOFORM C"/>
    <property type="match status" value="1"/>
</dbReference>
<reference evidence="3 4" key="2">
    <citation type="journal article" date="2008" name="Nature">
        <title>The Phaeodactylum genome reveals the evolutionary history of diatom genomes.</title>
        <authorList>
            <person name="Bowler C."/>
            <person name="Allen A.E."/>
            <person name="Badger J.H."/>
            <person name="Grimwood J."/>
            <person name="Jabbari K."/>
            <person name="Kuo A."/>
            <person name="Maheswari U."/>
            <person name="Martens C."/>
            <person name="Maumus F."/>
            <person name="Otillar R.P."/>
            <person name="Rayko E."/>
            <person name="Salamov A."/>
            <person name="Vandepoele K."/>
            <person name="Beszteri B."/>
            <person name="Gruber A."/>
            <person name="Heijde M."/>
            <person name="Katinka M."/>
            <person name="Mock T."/>
            <person name="Valentin K."/>
            <person name="Verret F."/>
            <person name="Berges J.A."/>
            <person name="Brownlee C."/>
            <person name="Cadoret J.P."/>
            <person name="Chiovitti A."/>
            <person name="Choi C.J."/>
            <person name="Coesel S."/>
            <person name="De Martino A."/>
            <person name="Detter J.C."/>
            <person name="Durkin C."/>
            <person name="Falciatore A."/>
            <person name="Fournet J."/>
            <person name="Haruta M."/>
            <person name="Huysman M.J."/>
            <person name="Jenkins B.D."/>
            <person name="Jiroutova K."/>
            <person name="Jorgensen R.E."/>
            <person name="Joubert Y."/>
            <person name="Kaplan A."/>
            <person name="Kroger N."/>
            <person name="Kroth P.G."/>
            <person name="La Roche J."/>
            <person name="Lindquist E."/>
            <person name="Lommer M."/>
            <person name="Martin-Jezequel V."/>
            <person name="Lopez P.J."/>
            <person name="Lucas S."/>
            <person name="Mangogna M."/>
            <person name="McGinnis K."/>
            <person name="Medlin L.K."/>
            <person name="Montsant A."/>
            <person name="Oudot-Le Secq M.P."/>
            <person name="Napoli C."/>
            <person name="Obornik M."/>
            <person name="Parker M.S."/>
            <person name="Petit J.L."/>
            <person name="Porcel B.M."/>
            <person name="Poulsen N."/>
            <person name="Robison M."/>
            <person name="Rychlewski L."/>
            <person name="Rynearson T.A."/>
            <person name="Schmutz J."/>
            <person name="Shapiro H."/>
            <person name="Siaut M."/>
            <person name="Stanley M."/>
            <person name="Sussman M.R."/>
            <person name="Taylor A.R."/>
            <person name="Vardi A."/>
            <person name="von Dassow P."/>
            <person name="Vyverman W."/>
            <person name="Willis A."/>
            <person name="Wyrwicz L.S."/>
            <person name="Rokhsar D.S."/>
            <person name="Weissenbach J."/>
            <person name="Armbrust E.V."/>
            <person name="Green B.R."/>
            <person name="Van de Peer Y."/>
            <person name="Grigoriev I.V."/>
        </authorList>
    </citation>
    <scope>NUCLEOTIDE SEQUENCE [LARGE SCALE GENOMIC DNA]</scope>
    <source>
        <strain evidence="3 4">CCMP1335</strain>
    </source>
</reference>
<dbReference type="eggNOG" id="KOG3710">
    <property type="taxonomic scope" value="Eukaryota"/>
</dbReference>
<dbReference type="InterPro" id="IPR051559">
    <property type="entry name" value="HIF_prolyl_hydroxylases"/>
</dbReference>
<keyword evidence="4" id="KW-1185">Reference proteome</keyword>
<dbReference type="PROSITE" id="PS51471">
    <property type="entry name" value="FE2OG_OXY"/>
    <property type="match status" value="1"/>
</dbReference>
<feature type="domain" description="Fe2OG dioxygenase" evidence="2">
    <location>
        <begin position="25"/>
        <end position="154"/>
    </location>
</feature>
<evidence type="ECO:0000313" key="3">
    <source>
        <dbReference type="EMBL" id="EED87794.1"/>
    </source>
</evidence>
<organism evidence="3 4">
    <name type="scientific">Thalassiosira pseudonana</name>
    <name type="common">Marine diatom</name>
    <name type="synonym">Cyclotella nana</name>
    <dbReference type="NCBI Taxonomy" id="35128"/>
    <lineage>
        <taxon>Eukaryota</taxon>
        <taxon>Sar</taxon>
        <taxon>Stramenopiles</taxon>
        <taxon>Ochrophyta</taxon>
        <taxon>Bacillariophyta</taxon>
        <taxon>Coscinodiscophyceae</taxon>
        <taxon>Thalassiosirophycidae</taxon>
        <taxon>Thalassiosirales</taxon>
        <taxon>Thalassiosiraceae</taxon>
        <taxon>Thalassiosira</taxon>
    </lineage>
</organism>
<accession>B8CFG2</accession>
<reference evidence="3 4" key="1">
    <citation type="journal article" date="2004" name="Science">
        <title>The genome of the diatom Thalassiosira pseudonana: ecology, evolution, and metabolism.</title>
        <authorList>
            <person name="Armbrust E.V."/>
            <person name="Berges J.A."/>
            <person name="Bowler C."/>
            <person name="Green B.R."/>
            <person name="Martinez D."/>
            <person name="Putnam N.H."/>
            <person name="Zhou S."/>
            <person name="Allen A.E."/>
            <person name="Apt K.E."/>
            <person name="Bechner M."/>
            <person name="Brzezinski M.A."/>
            <person name="Chaal B.K."/>
            <person name="Chiovitti A."/>
            <person name="Davis A.K."/>
            <person name="Demarest M.S."/>
            <person name="Detter J.C."/>
            <person name="Glavina T."/>
            <person name="Goodstein D."/>
            <person name="Hadi M.Z."/>
            <person name="Hellsten U."/>
            <person name="Hildebrand M."/>
            <person name="Jenkins B.D."/>
            <person name="Jurka J."/>
            <person name="Kapitonov V.V."/>
            <person name="Kroger N."/>
            <person name="Lau W.W."/>
            <person name="Lane T.W."/>
            <person name="Larimer F.W."/>
            <person name="Lippmeier J.C."/>
            <person name="Lucas S."/>
            <person name="Medina M."/>
            <person name="Montsant A."/>
            <person name="Obornik M."/>
            <person name="Parker M.S."/>
            <person name="Palenik B."/>
            <person name="Pazour G.J."/>
            <person name="Richardson P.M."/>
            <person name="Rynearson T.A."/>
            <person name="Saito M.A."/>
            <person name="Schwartz D.C."/>
            <person name="Thamatrakoln K."/>
            <person name="Valentin K."/>
            <person name="Vardi A."/>
            <person name="Wilkerson F.P."/>
            <person name="Rokhsar D.S."/>
        </authorList>
    </citation>
    <scope>NUCLEOTIDE SEQUENCE [LARGE SCALE GENOMIC DNA]</scope>
    <source>
        <strain evidence="3 4">CCMP1335</strain>
    </source>
</reference>
<dbReference type="Pfam" id="PF13640">
    <property type="entry name" value="2OG-FeII_Oxy_3"/>
    <property type="match status" value="1"/>
</dbReference>
<dbReference type="InterPro" id="IPR005123">
    <property type="entry name" value="Oxoglu/Fe-dep_dioxygenase_dom"/>
</dbReference>
<dbReference type="RefSeq" id="XP_002295014.1">
    <property type="nucleotide sequence ID" value="XM_002294978.1"/>
</dbReference>
<evidence type="ECO:0000313" key="4">
    <source>
        <dbReference type="Proteomes" id="UP000001449"/>
    </source>
</evidence>
<sequence length="176" mass="19432">MSLLLRTLPQALNDQSAIMMEDVQLSNSTFNAKLAVTRPGGSKYPLHIDNPRGVEVGDTRKLTCILYLNPGWGEGDGGELRMFLKKQYNDDEIGNNSNDGGEEELTTVDLSPEGGRLLLFWSDEIPHEVLATAPNASVDDESLDRYALTVWVPTENLLVLHRGGSKFGDLKDLAFR</sequence>
<proteinExistence type="predicted"/>
<dbReference type="AlphaFoldDB" id="B8CFG2"/>
<dbReference type="OMA" id="RIALTIW"/>
<evidence type="ECO:0000259" key="2">
    <source>
        <dbReference type="PROSITE" id="PS51471"/>
    </source>
</evidence>
<dbReference type="PaxDb" id="35128-Thaps11752"/>
<name>B8CFG2_THAPS</name>
<dbReference type="PANTHER" id="PTHR12907">
    <property type="entry name" value="EGL NINE HOMOLOG-RELATED"/>
    <property type="match status" value="1"/>
</dbReference>
<gene>
    <name evidence="3" type="ORF">THAPSDRAFT_11752</name>
</gene>
<dbReference type="STRING" id="35128.B8CFG2"/>
<dbReference type="KEGG" id="tps:THAPSDRAFT_11752"/>